<proteinExistence type="predicted"/>
<comment type="caution">
    <text evidence="2">The sequence shown here is derived from an EMBL/GenBank/DDBJ whole genome shotgun (WGS) entry which is preliminary data.</text>
</comment>
<dbReference type="Proteomes" id="UP000521676">
    <property type="component" value="Unassembled WGS sequence"/>
</dbReference>
<gene>
    <name evidence="2" type="ORF">HXX08_15885</name>
</gene>
<reference evidence="2 3" key="1">
    <citation type="submission" date="2020-06" db="EMBL/GenBank/DDBJ databases">
        <title>Anoxygenic phototrophic Chloroflexota member uses a Type I reaction center.</title>
        <authorList>
            <person name="Tsuji J.M."/>
            <person name="Shaw N.A."/>
            <person name="Nagashima S."/>
            <person name="Venkiteswaran J."/>
            <person name="Schiff S.L."/>
            <person name="Hanada S."/>
            <person name="Tank M."/>
            <person name="Neufeld J.D."/>
        </authorList>
    </citation>
    <scope>NUCLEOTIDE SEQUENCE [LARGE SCALE GENOMIC DNA]</scope>
    <source>
        <strain evidence="2">L227-S17</strain>
    </source>
</reference>
<sequence length="93" mass="9744">MYFRHKSRGWAATLVSLLVALALVACGDTAATIAPAATSQVTASANSTKEMPPVKVAIGFTAPDFTAQTISGETVQLSLLRGKGVIVNFWSVY</sequence>
<dbReference type="RefSeq" id="WP_341471142.1">
    <property type="nucleotide sequence ID" value="NZ_CP128400.1"/>
</dbReference>
<name>A0A8T7M5K2_9CHLR</name>
<dbReference type="EMBL" id="JACATZ010000003">
    <property type="protein sequence ID" value="NWJ47339.1"/>
    <property type="molecule type" value="Genomic_DNA"/>
</dbReference>
<dbReference type="InterPro" id="IPR036249">
    <property type="entry name" value="Thioredoxin-like_sf"/>
</dbReference>
<keyword evidence="1" id="KW-0732">Signal</keyword>
<feature type="chain" id="PRO_5035889821" evidence="1">
    <location>
        <begin position="31"/>
        <end position="93"/>
    </location>
</feature>
<dbReference type="PROSITE" id="PS51257">
    <property type="entry name" value="PROKAR_LIPOPROTEIN"/>
    <property type="match status" value="1"/>
</dbReference>
<protein>
    <submittedName>
        <fullName evidence="2">Redoxin domain-containing protein</fullName>
    </submittedName>
</protein>
<accession>A0A8T7M5K2</accession>
<evidence type="ECO:0000313" key="3">
    <source>
        <dbReference type="Proteomes" id="UP000521676"/>
    </source>
</evidence>
<dbReference type="SUPFAM" id="SSF52833">
    <property type="entry name" value="Thioredoxin-like"/>
    <property type="match status" value="1"/>
</dbReference>
<dbReference type="Gene3D" id="3.40.30.10">
    <property type="entry name" value="Glutaredoxin"/>
    <property type="match status" value="1"/>
</dbReference>
<organism evidence="2 3">
    <name type="scientific">Candidatus Chlorohelix allophototropha</name>
    <dbReference type="NCBI Taxonomy" id="3003348"/>
    <lineage>
        <taxon>Bacteria</taxon>
        <taxon>Bacillati</taxon>
        <taxon>Chloroflexota</taxon>
        <taxon>Chloroflexia</taxon>
        <taxon>Candidatus Chloroheliales</taxon>
        <taxon>Candidatus Chloroheliaceae</taxon>
        <taxon>Candidatus Chlorohelix</taxon>
    </lineage>
</organism>
<dbReference type="AlphaFoldDB" id="A0A8T7M5K2"/>
<feature type="signal peptide" evidence="1">
    <location>
        <begin position="1"/>
        <end position="30"/>
    </location>
</feature>
<evidence type="ECO:0000256" key="1">
    <source>
        <dbReference type="SAM" id="SignalP"/>
    </source>
</evidence>
<evidence type="ECO:0000313" key="2">
    <source>
        <dbReference type="EMBL" id="NWJ47339.1"/>
    </source>
</evidence>